<dbReference type="SMART" id="SM00028">
    <property type="entry name" value="TPR"/>
    <property type="match status" value="2"/>
</dbReference>
<evidence type="ECO:0000313" key="4">
    <source>
        <dbReference type="Proteomes" id="UP000176253"/>
    </source>
</evidence>
<dbReference type="GO" id="GO:0051301">
    <property type="term" value="P:cell division"/>
    <property type="evidence" value="ECO:0007669"/>
    <property type="project" value="TreeGrafter"/>
</dbReference>
<dbReference type="SUPFAM" id="SSF48452">
    <property type="entry name" value="TPR-like"/>
    <property type="match status" value="1"/>
</dbReference>
<dbReference type="Proteomes" id="UP000176253">
    <property type="component" value="Unassembled WGS sequence"/>
</dbReference>
<organism evidence="3 4">
    <name type="scientific">Candidatus Gottesmanbacteria bacterium RIFCSPHIGHO2_02_FULL_39_14</name>
    <dbReference type="NCBI Taxonomy" id="1798383"/>
    <lineage>
        <taxon>Bacteria</taxon>
        <taxon>Candidatus Gottesmaniibacteriota</taxon>
    </lineage>
</organism>
<reference evidence="3 4" key="1">
    <citation type="journal article" date="2016" name="Nat. Commun.">
        <title>Thousands of microbial genomes shed light on interconnected biogeochemical processes in an aquifer system.</title>
        <authorList>
            <person name="Anantharaman K."/>
            <person name="Brown C.T."/>
            <person name="Hug L.A."/>
            <person name="Sharon I."/>
            <person name="Castelle C.J."/>
            <person name="Probst A.J."/>
            <person name="Thomas B.C."/>
            <person name="Singh A."/>
            <person name="Wilkins M.J."/>
            <person name="Karaoz U."/>
            <person name="Brodie E.L."/>
            <person name="Williams K.H."/>
            <person name="Hubbard S.S."/>
            <person name="Banfield J.F."/>
        </authorList>
    </citation>
    <scope>NUCLEOTIDE SEQUENCE [LARGE SCALE GENOMIC DNA]</scope>
</reference>
<keyword evidence="2" id="KW-1133">Transmembrane helix</keyword>
<feature type="transmembrane region" description="Helical" evidence="2">
    <location>
        <begin position="186"/>
        <end position="205"/>
    </location>
</feature>
<comment type="caution">
    <text evidence="3">The sequence shown here is derived from an EMBL/GenBank/DDBJ whole genome shotgun (WGS) entry which is preliminary data.</text>
</comment>
<feature type="transmembrane region" description="Helical" evidence="2">
    <location>
        <begin position="159"/>
        <end position="179"/>
    </location>
</feature>
<feature type="repeat" description="TPR" evidence="1">
    <location>
        <begin position="537"/>
        <end position="570"/>
    </location>
</feature>
<dbReference type="InterPro" id="IPR011990">
    <property type="entry name" value="TPR-like_helical_dom_sf"/>
</dbReference>
<feature type="repeat" description="TPR" evidence="1">
    <location>
        <begin position="503"/>
        <end position="536"/>
    </location>
</feature>
<feature type="transmembrane region" description="Helical" evidence="2">
    <location>
        <begin position="91"/>
        <end position="113"/>
    </location>
</feature>
<name>A0A1F6A2T8_9BACT</name>
<evidence type="ECO:0000256" key="2">
    <source>
        <dbReference type="SAM" id="Phobius"/>
    </source>
</evidence>
<feature type="transmembrane region" description="Helical" evidence="2">
    <location>
        <begin position="125"/>
        <end position="147"/>
    </location>
</feature>
<feature type="transmembrane region" description="Helical" evidence="2">
    <location>
        <begin position="308"/>
        <end position="331"/>
    </location>
</feature>
<dbReference type="AlphaFoldDB" id="A0A1F6A2T8"/>
<feature type="transmembrane region" description="Helical" evidence="2">
    <location>
        <begin position="37"/>
        <end position="56"/>
    </location>
</feature>
<dbReference type="PANTHER" id="PTHR12558">
    <property type="entry name" value="CELL DIVISION CYCLE 16,23,27"/>
    <property type="match status" value="1"/>
</dbReference>
<evidence type="ECO:0000313" key="3">
    <source>
        <dbReference type="EMBL" id="OGG18980.1"/>
    </source>
</evidence>
<feature type="transmembrane region" description="Helical" evidence="2">
    <location>
        <begin position="276"/>
        <end position="296"/>
    </location>
</feature>
<keyword evidence="2" id="KW-0472">Membrane</keyword>
<dbReference type="Gene3D" id="1.25.40.10">
    <property type="entry name" value="Tetratricopeptide repeat domain"/>
    <property type="match status" value="1"/>
</dbReference>
<keyword evidence="2" id="KW-0812">Transmembrane</keyword>
<sequence length="585" mass="66172">MPNALNLLIRIILSVFFLIFPIFYLNFTFEPSEQSKLLLLIITTAFLLILNSLKIAFSRKINIIKSPYLLPLFLIASIYIISSFINSPNIFLTFITGQSTSTWLFLFIFFLLFQNQNNPKFRFFLSQMLVLGTALAGIYTILMYLGFTPLSVITPTGNLLSTALFFLIIIVFVVASLSLRFHFFPFFMLLIIIASEFTILLHLLADQRPILLPNSIGFSILSRVIQNPKAVLLGVGPANFLAAFTLGKPASINQTPIWNITFSSSSSFLINMLSEAGIITGFIYIYIFISICYFLVKYPKLFPYHISLLILILLLAFLPASIAIMILLIVFLALACQSSEIRTINLHKLSFIIYAFPLLTFVLAALFSYLSIRAYLAEVYYRQSFYALDAQDGTDAYNKQKQAMKLNPYIDKYHLAIAQTSLLLADSLSKKENPAPVDLQKIPKLAQQAIEEGKLAVKLNKTNVFNWLNLSKIYASLASYAEGADKWAIEAARQAVILDPVNPNNYITLGQLYFDQDQFDNAEKYFLQALKLKNDLAKAHYQLGLVLIKKNNNEEARRHLDQALKLYPAASPEYIEVEEVLNSLL</sequence>
<gene>
    <name evidence="3" type="ORF">A3D78_03045</name>
</gene>
<protein>
    <submittedName>
        <fullName evidence="3">Uncharacterized protein</fullName>
    </submittedName>
</protein>
<accession>A0A1F6A2T8</accession>
<feature type="transmembrane region" description="Helical" evidence="2">
    <location>
        <begin position="68"/>
        <end position="85"/>
    </location>
</feature>
<dbReference type="EMBL" id="MFJM01000011">
    <property type="protein sequence ID" value="OGG18980.1"/>
    <property type="molecule type" value="Genomic_DNA"/>
</dbReference>
<dbReference type="STRING" id="1798383.A3D78_03045"/>
<dbReference type="PROSITE" id="PS50005">
    <property type="entry name" value="TPR"/>
    <property type="match status" value="2"/>
</dbReference>
<proteinExistence type="predicted"/>
<dbReference type="InterPro" id="IPR019734">
    <property type="entry name" value="TPR_rpt"/>
</dbReference>
<feature type="transmembrane region" description="Helical" evidence="2">
    <location>
        <begin position="351"/>
        <end position="372"/>
    </location>
</feature>
<evidence type="ECO:0000256" key="1">
    <source>
        <dbReference type="PROSITE-ProRule" id="PRU00339"/>
    </source>
</evidence>
<dbReference type="PROSITE" id="PS50293">
    <property type="entry name" value="TPR_REGION"/>
    <property type="match status" value="1"/>
</dbReference>
<keyword evidence="1" id="KW-0802">TPR repeat</keyword>
<dbReference type="PANTHER" id="PTHR12558:SF13">
    <property type="entry name" value="CELL DIVISION CYCLE PROTEIN 27 HOMOLOG"/>
    <property type="match status" value="1"/>
</dbReference>
<feature type="transmembrane region" description="Helical" evidence="2">
    <location>
        <begin position="7"/>
        <end position="25"/>
    </location>
</feature>
<dbReference type="Pfam" id="PF13424">
    <property type="entry name" value="TPR_12"/>
    <property type="match status" value="1"/>
</dbReference>